<dbReference type="AlphaFoldDB" id="A0A1G8BYQ3"/>
<dbReference type="PANTHER" id="PTHR34472:SF1">
    <property type="entry name" value="SULFUR CARRIER PROTEIN THIS"/>
    <property type="match status" value="1"/>
</dbReference>
<dbReference type="CDD" id="cd00565">
    <property type="entry name" value="Ubl_ThiS"/>
    <property type="match status" value="1"/>
</dbReference>
<dbReference type="InterPro" id="IPR016155">
    <property type="entry name" value="Mopterin_synth/thiamin_S_b"/>
</dbReference>
<evidence type="ECO:0000313" key="2">
    <source>
        <dbReference type="Proteomes" id="UP000199258"/>
    </source>
</evidence>
<reference evidence="1 2" key="1">
    <citation type="submission" date="2016-10" db="EMBL/GenBank/DDBJ databases">
        <authorList>
            <person name="de Groot N.N."/>
        </authorList>
    </citation>
    <scope>NUCLEOTIDE SEQUENCE [LARGE SCALE GENOMIC DNA]</scope>
    <source>
        <strain evidence="1 2">NP_1H</strain>
    </source>
</reference>
<sequence length="80" mass="8156">MNRTAITVNGTPSDTAAADLLQLIAEITGRALQPTGQPADGARLGVAVAVNSTVVPRSQWSGRRLSDGDDVELVTAVQGG</sequence>
<dbReference type="STRING" id="335973.SAMN04488693_101100"/>
<dbReference type="NCBIfam" id="TIGR01683">
    <property type="entry name" value="thiS"/>
    <property type="match status" value="1"/>
</dbReference>
<dbReference type="InterPro" id="IPR012675">
    <property type="entry name" value="Beta-grasp_dom_sf"/>
</dbReference>
<dbReference type="OrthoDB" id="163636at2"/>
<dbReference type="SUPFAM" id="SSF54285">
    <property type="entry name" value="MoaD/ThiS"/>
    <property type="match status" value="1"/>
</dbReference>
<name>A0A1G8BYQ3_9MICC</name>
<gene>
    <name evidence="1" type="ORF">SAMN04488693_101100</name>
</gene>
<evidence type="ECO:0000313" key="1">
    <source>
        <dbReference type="EMBL" id="SDH38332.1"/>
    </source>
</evidence>
<protein>
    <submittedName>
        <fullName evidence="1">Sulfur carrier protein</fullName>
    </submittedName>
</protein>
<dbReference type="Proteomes" id="UP000199258">
    <property type="component" value="Unassembled WGS sequence"/>
</dbReference>
<proteinExistence type="predicted"/>
<dbReference type="PANTHER" id="PTHR34472">
    <property type="entry name" value="SULFUR CARRIER PROTEIN THIS"/>
    <property type="match status" value="1"/>
</dbReference>
<keyword evidence="2" id="KW-1185">Reference proteome</keyword>
<organism evidence="1 2">
    <name type="scientific">Arthrobacter subterraneus</name>
    <dbReference type="NCBI Taxonomy" id="335973"/>
    <lineage>
        <taxon>Bacteria</taxon>
        <taxon>Bacillati</taxon>
        <taxon>Actinomycetota</taxon>
        <taxon>Actinomycetes</taxon>
        <taxon>Micrococcales</taxon>
        <taxon>Micrococcaceae</taxon>
        <taxon>Arthrobacter</taxon>
    </lineage>
</organism>
<dbReference type="EMBL" id="FNDT01000001">
    <property type="protein sequence ID" value="SDH38332.1"/>
    <property type="molecule type" value="Genomic_DNA"/>
</dbReference>
<dbReference type="Gene3D" id="3.10.20.30">
    <property type="match status" value="1"/>
</dbReference>
<dbReference type="Pfam" id="PF02597">
    <property type="entry name" value="ThiS"/>
    <property type="match status" value="1"/>
</dbReference>
<dbReference type="RefSeq" id="WP_026544186.1">
    <property type="nucleotide sequence ID" value="NZ_FNDT01000001.1"/>
</dbReference>
<dbReference type="InterPro" id="IPR003749">
    <property type="entry name" value="ThiS/MoaD-like"/>
</dbReference>
<accession>A0A1G8BYQ3</accession>
<dbReference type="InterPro" id="IPR010035">
    <property type="entry name" value="Thi_S"/>
</dbReference>